<comment type="subcellular location">
    <subcellularLocation>
        <location evidence="1">Secreted</location>
    </subcellularLocation>
</comment>
<dbReference type="InterPro" id="IPR043595">
    <property type="entry name" value="FaeB/C/D"/>
</dbReference>
<evidence type="ECO:0000256" key="8">
    <source>
        <dbReference type="SAM" id="MobiDB-lite"/>
    </source>
</evidence>
<evidence type="ECO:0000256" key="4">
    <source>
        <dbReference type="ARBA" id="ARBA00022729"/>
    </source>
</evidence>
<dbReference type="EMBL" id="CAEMXZ010000159">
    <property type="protein sequence ID" value="CAB4324502.1"/>
    <property type="molecule type" value="Genomic_DNA"/>
</dbReference>
<keyword evidence="6" id="KW-0119">Carbohydrate metabolism</keyword>
<name>A0A6J7JM18_9ZZZZ</name>
<dbReference type="AlphaFoldDB" id="A0A6J7JM18"/>
<keyword evidence="2" id="KW-0964">Secreted</keyword>
<dbReference type="GO" id="GO:0030600">
    <property type="term" value="F:feruloyl esterase activity"/>
    <property type="evidence" value="ECO:0007669"/>
    <property type="project" value="InterPro"/>
</dbReference>
<dbReference type="EMBL" id="CAFBNC010000082">
    <property type="protein sequence ID" value="CAB4944425.1"/>
    <property type="molecule type" value="Genomic_DNA"/>
</dbReference>
<dbReference type="SUPFAM" id="SSF53474">
    <property type="entry name" value="alpha/beta-Hydrolases"/>
    <property type="match status" value="1"/>
</dbReference>
<reference evidence="10" key="1">
    <citation type="submission" date="2020-05" db="EMBL/GenBank/DDBJ databases">
        <authorList>
            <person name="Chiriac C."/>
            <person name="Salcher M."/>
            <person name="Ghai R."/>
            <person name="Kavagutti S V."/>
        </authorList>
    </citation>
    <scope>NUCLEOTIDE SEQUENCE</scope>
</reference>
<protein>
    <submittedName>
        <fullName evidence="10">Unannotated protein</fullName>
    </submittedName>
</protein>
<dbReference type="PANTHER" id="PTHR38050">
    <property type="match status" value="1"/>
</dbReference>
<evidence type="ECO:0000313" key="9">
    <source>
        <dbReference type="EMBL" id="CAB4324502.1"/>
    </source>
</evidence>
<evidence type="ECO:0000256" key="3">
    <source>
        <dbReference type="ARBA" id="ARBA00022651"/>
    </source>
</evidence>
<gene>
    <name evidence="9" type="ORF">UFOPK1392_02276</name>
    <name evidence="10" type="ORF">UFOPK3733_01492</name>
</gene>
<dbReference type="PANTHER" id="PTHR38050:SF2">
    <property type="entry name" value="FERULOYL ESTERASE C-RELATED"/>
    <property type="match status" value="1"/>
</dbReference>
<evidence type="ECO:0000256" key="6">
    <source>
        <dbReference type="ARBA" id="ARBA00023277"/>
    </source>
</evidence>
<sequence length="342" mass="35129">MRILLGLCALLLVACSGPASESMSSTTSTTPAPSTSGSTTASSSNYDPYAGTLPATDPVGEVLTGSITTPDGRVRTYRLYVPTAAEAGGRLPLLIALHGGLGWGAQFATNSGFDGLAEANRFIVVYPDGTNNRPGDTKLLTWNGGLCCRPAADQQVDDIGFLRALIDRLEAELPVDQSRVLAAGHSNGAILAYRLACELSDQILAIGVQSGVIGVPCHPSQPVSVFHLHGLADANIPIDGGRGSGPSGVEFPSPRAAASDVAALNGCQAGPTEQSDSSNADVLSQLWSQCTGGSIVRFVTVAGASHAWMGHPASAQNLVGSPYMELDASRAIWSFLAGVATR</sequence>
<evidence type="ECO:0000256" key="5">
    <source>
        <dbReference type="ARBA" id="ARBA00022801"/>
    </source>
</evidence>
<dbReference type="GO" id="GO:0005576">
    <property type="term" value="C:extracellular region"/>
    <property type="evidence" value="ECO:0007669"/>
    <property type="project" value="UniProtKB-SubCell"/>
</dbReference>
<feature type="region of interest" description="Disordered" evidence="8">
    <location>
        <begin position="19"/>
        <end position="50"/>
    </location>
</feature>
<feature type="compositionally biased region" description="Low complexity" evidence="8">
    <location>
        <begin position="19"/>
        <end position="44"/>
    </location>
</feature>
<dbReference type="Pfam" id="PF10503">
    <property type="entry name" value="Esterase_PHB"/>
    <property type="match status" value="1"/>
</dbReference>
<evidence type="ECO:0000313" key="10">
    <source>
        <dbReference type="EMBL" id="CAB4944425.1"/>
    </source>
</evidence>
<evidence type="ECO:0000256" key="1">
    <source>
        <dbReference type="ARBA" id="ARBA00004613"/>
    </source>
</evidence>
<keyword evidence="5" id="KW-0378">Hydrolase</keyword>
<keyword evidence="3" id="KW-0858">Xylan degradation</keyword>
<proteinExistence type="predicted"/>
<keyword evidence="4" id="KW-0732">Signal</keyword>
<evidence type="ECO:0000256" key="2">
    <source>
        <dbReference type="ARBA" id="ARBA00022525"/>
    </source>
</evidence>
<dbReference type="GO" id="GO:0045493">
    <property type="term" value="P:xylan catabolic process"/>
    <property type="evidence" value="ECO:0007669"/>
    <property type="project" value="UniProtKB-KW"/>
</dbReference>
<accession>A0A6J7JM18</accession>
<dbReference type="Gene3D" id="3.40.50.1820">
    <property type="entry name" value="alpha/beta hydrolase"/>
    <property type="match status" value="1"/>
</dbReference>
<dbReference type="InterPro" id="IPR029058">
    <property type="entry name" value="AB_hydrolase_fold"/>
</dbReference>
<dbReference type="PROSITE" id="PS51257">
    <property type="entry name" value="PROKAR_LIPOPROTEIN"/>
    <property type="match status" value="1"/>
</dbReference>
<keyword evidence="7" id="KW-0624">Polysaccharide degradation</keyword>
<dbReference type="InterPro" id="IPR010126">
    <property type="entry name" value="Esterase_phb"/>
</dbReference>
<evidence type="ECO:0000256" key="7">
    <source>
        <dbReference type="ARBA" id="ARBA00023326"/>
    </source>
</evidence>
<organism evidence="10">
    <name type="scientific">freshwater metagenome</name>
    <dbReference type="NCBI Taxonomy" id="449393"/>
    <lineage>
        <taxon>unclassified sequences</taxon>
        <taxon>metagenomes</taxon>
        <taxon>ecological metagenomes</taxon>
    </lineage>
</organism>